<sequence length="301" mass="34185">MALMKLTSSKVYPKEINRKTPKNRRIWGGMDSNTGQNFGGWLIRIIDSKGEFMCGGAYYSPLLVITSANCIYPYRNSLQGVSAESTAFSKCDREIYAEIDTIHFPKKFVHNKRFMDVALVRLKAPLKGRLTEFITLCNTSLVPEQGLMVFGWGYDSMEVQKPSTNPRNGLVTLMAMKTCRQTFGKETILASTSICIKQPRNPRECIYDGGCPLIYKNQLCGVVSIGSQCQNTSYPGIYTNLYEKQVMDFIKQTEEDIEAGKIWRSPVKPRHYWDNEETQTEVKYDVQSKLITPDPLEAMVC</sequence>
<evidence type="ECO:0000259" key="9">
    <source>
        <dbReference type="PROSITE" id="PS50240"/>
    </source>
</evidence>
<keyword evidence="3" id="KW-0732">Signal</keyword>
<dbReference type="InParanoid" id="A0A0P9CCX5"/>
<name>A0A0P9CCX5_DROAN</name>
<evidence type="ECO:0000256" key="8">
    <source>
        <dbReference type="ARBA" id="ARBA00038868"/>
    </source>
</evidence>
<dbReference type="SMR" id="A0A0P9CCX5"/>
<dbReference type="InterPro" id="IPR043504">
    <property type="entry name" value="Peptidase_S1_PA_chymotrypsin"/>
</dbReference>
<comment type="catalytic activity">
    <reaction evidence="7">
        <text>Preferential cleavage: Arg-|-Xaa, Lys-|-Xaa.</text>
        <dbReference type="EC" id="3.4.21.4"/>
    </reaction>
</comment>
<evidence type="ECO:0000256" key="2">
    <source>
        <dbReference type="ARBA" id="ARBA00022670"/>
    </source>
</evidence>
<dbReference type="PANTHER" id="PTHR24276">
    <property type="entry name" value="POLYSERASE-RELATED"/>
    <property type="match status" value="1"/>
</dbReference>
<dbReference type="OrthoDB" id="7849549at2759"/>
<dbReference type="InterPro" id="IPR050430">
    <property type="entry name" value="Peptidase_S1"/>
</dbReference>
<keyword evidence="5" id="KW-0720">Serine protease</keyword>
<dbReference type="KEGG" id="dan:26514875"/>
<evidence type="ECO:0000256" key="4">
    <source>
        <dbReference type="ARBA" id="ARBA00022801"/>
    </source>
</evidence>
<evidence type="ECO:0000313" key="10">
    <source>
        <dbReference type="EMBL" id="KPU80848.1"/>
    </source>
</evidence>
<protein>
    <recommendedName>
        <fullName evidence="8">trypsin</fullName>
        <ecNumber evidence="8">3.4.21.4</ecNumber>
    </recommendedName>
</protein>
<keyword evidence="4" id="KW-0378">Hydrolase</keyword>
<evidence type="ECO:0000256" key="1">
    <source>
        <dbReference type="ARBA" id="ARBA00004239"/>
    </source>
</evidence>
<dbReference type="GeneID" id="26514875"/>
<reference evidence="10 11" key="1">
    <citation type="journal article" date="2007" name="Nature">
        <title>Evolution of genes and genomes on the Drosophila phylogeny.</title>
        <authorList>
            <consortium name="Drosophila 12 Genomes Consortium"/>
            <person name="Clark A.G."/>
            <person name="Eisen M.B."/>
            <person name="Smith D.R."/>
            <person name="Bergman C.M."/>
            <person name="Oliver B."/>
            <person name="Markow T.A."/>
            <person name="Kaufman T.C."/>
            <person name="Kellis M."/>
            <person name="Gelbart W."/>
            <person name="Iyer V.N."/>
            <person name="Pollard D.A."/>
            <person name="Sackton T.B."/>
            <person name="Larracuente A.M."/>
            <person name="Singh N.D."/>
            <person name="Abad J.P."/>
            <person name="Abt D.N."/>
            <person name="Adryan B."/>
            <person name="Aguade M."/>
            <person name="Akashi H."/>
            <person name="Anderson W.W."/>
            <person name="Aquadro C.F."/>
            <person name="Ardell D.H."/>
            <person name="Arguello R."/>
            <person name="Artieri C.G."/>
            <person name="Barbash D.A."/>
            <person name="Barker D."/>
            <person name="Barsanti P."/>
            <person name="Batterham P."/>
            <person name="Batzoglou S."/>
            <person name="Begun D."/>
            <person name="Bhutkar A."/>
            <person name="Blanco E."/>
            <person name="Bosak S.A."/>
            <person name="Bradley R.K."/>
            <person name="Brand A.D."/>
            <person name="Brent M.R."/>
            <person name="Brooks A.N."/>
            <person name="Brown R.H."/>
            <person name="Butlin R.K."/>
            <person name="Caggese C."/>
            <person name="Calvi B.R."/>
            <person name="Bernardo de Carvalho A."/>
            <person name="Caspi A."/>
            <person name="Castrezana S."/>
            <person name="Celniker S.E."/>
            <person name="Chang J.L."/>
            <person name="Chapple C."/>
            <person name="Chatterji S."/>
            <person name="Chinwalla A."/>
            <person name="Civetta A."/>
            <person name="Clifton S.W."/>
            <person name="Comeron J.M."/>
            <person name="Costello J.C."/>
            <person name="Coyne J.A."/>
            <person name="Daub J."/>
            <person name="David R.G."/>
            <person name="Delcher A.L."/>
            <person name="Delehaunty K."/>
            <person name="Do C.B."/>
            <person name="Ebling H."/>
            <person name="Edwards K."/>
            <person name="Eickbush T."/>
            <person name="Evans J.D."/>
            <person name="Filipski A."/>
            <person name="Findeiss S."/>
            <person name="Freyhult E."/>
            <person name="Fulton L."/>
            <person name="Fulton R."/>
            <person name="Garcia A.C."/>
            <person name="Gardiner A."/>
            <person name="Garfield D.A."/>
            <person name="Garvin B.E."/>
            <person name="Gibson G."/>
            <person name="Gilbert D."/>
            <person name="Gnerre S."/>
            <person name="Godfrey J."/>
            <person name="Good R."/>
            <person name="Gotea V."/>
            <person name="Gravely B."/>
            <person name="Greenberg A.J."/>
            <person name="Griffiths-Jones S."/>
            <person name="Gross S."/>
            <person name="Guigo R."/>
            <person name="Gustafson E.A."/>
            <person name="Haerty W."/>
            <person name="Hahn M.W."/>
            <person name="Halligan D.L."/>
            <person name="Halpern A.L."/>
            <person name="Halter G.M."/>
            <person name="Han M.V."/>
            <person name="Heger A."/>
            <person name="Hillier L."/>
            <person name="Hinrichs A.S."/>
            <person name="Holmes I."/>
            <person name="Hoskins R.A."/>
            <person name="Hubisz M.J."/>
            <person name="Hultmark D."/>
            <person name="Huntley M.A."/>
            <person name="Jaffe D.B."/>
            <person name="Jagadeeshan S."/>
            <person name="Jeck W.R."/>
            <person name="Johnson J."/>
            <person name="Jones C.D."/>
            <person name="Jordan W.C."/>
            <person name="Karpen G.H."/>
            <person name="Kataoka E."/>
            <person name="Keightley P.D."/>
            <person name="Kheradpour P."/>
            <person name="Kirkness E.F."/>
            <person name="Koerich L.B."/>
            <person name="Kristiansen K."/>
            <person name="Kudrna D."/>
            <person name="Kulathinal R.J."/>
            <person name="Kumar S."/>
            <person name="Kwok R."/>
            <person name="Lander E."/>
            <person name="Langley C.H."/>
            <person name="Lapoint R."/>
            <person name="Lazzaro B.P."/>
            <person name="Lee S.J."/>
            <person name="Levesque L."/>
            <person name="Li R."/>
            <person name="Lin C.F."/>
            <person name="Lin M.F."/>
            <person name="Lindblad-Toh K."/>
            <person name="Llopart A."/>
            <person name="Long M."/>
            <person name="Low L."/>
            <person name="Lozovsky E."/>
            <person name="Lu J."/>
            <person name="Luo M."/>
            <person name="Machado C.A."/>
            <person name="Makalowski W."/>
            <person name="Marzo M."/>
            <person name="Matsuda M."/>
            <person name="Matzkin L."/>
            <person name="McAllister B."/>
            <person name="McBride C.S."/>
            <person name="McKernan B."/>
            <person name="McKernan K."/>
            <person name="Mendez-Lago M."/>
            <person name="Minx P."/>
            <person name="Mollenhauer M.U."/>
            <person name="Montooth K."/>
            <person name="Mount S.M."/>
            <person name="Mu X."/>
            <person name="Myers E."/>
            <person name="Negre B."/>
            <person name="Newfeld S."/>
            <person name="Nielsen R."/>
            <person name="Noor M.A."/>
            <person name="O'Grady P."/>
            <person name="Pachter L."/>
            <person name="Papaceit M."/>
            <person name="Parisi M.J."/>
            <person name="Parisi M."/>
            <person name="Parts L."/>
            <person name="Pedersen J.S."/>
            <person name="Pesole G."/>
            <person name="Phillippy A.M."/>
            <person name="Ponting C.P."/>
            <person name="Pop M."/>
            <person name="Porcelli D."/>
            <person name="Powell J.R."/>
            <person name="Prohaska S."/>
            <person name="Pruitt K."/>
            <person name="Puig M."/>
            <person name="Quesneville H."/>
            <person name="Ram K.R."/>
            <person name="Rand D."/>
            <person name="Rasmussen M.D."/>
            <person name="Reed L.K."/>
            <person name="Reenan R."/>
            <person name="Reily A."/>
            <person name="Remington K.A."/>
            <person name="Rieger T.T."/>
            <person name="Ritchie M.G."/>
            <person name="Robin C."/>
            <person name="Rogers Y.H."/>
            <person name="Rohde C."/>
            <person name="Rozas J."/>
            <person name="Rubenfield M.J."/>
            <person name="Ruiz A."/>
            <person name="Russo S."/>
            <person name="Salzberg S.L."/>
            <person name="Sanchez-Gracia A."/>
            <person name="Saranga D.J."/>
            <person name="Sato H."/>
            <person name="Schaeffer S.W."/>
            <person name="Schatz M.C."/>
            <person name="Schlenke T."/>
            <person name="Schwartz R."/>
            <person name="Segarra C."/>
            <person name="Singh R.S."/>
            <person name="Sirot L."/>
            <person name="Sirota M."/>
            <person name="Sisneros N.B."/>
            <person name="Smith C.D."/>
            <person name="Smith T.F."/>
            <person name="Spieth J."/>
            <person name="Stage D.E."/>
            <person name="Stark A."/>
            <person name="Stephan W."/>
            <person name="Strausberg R.L."/>
            <person name="Strempel S."/>
            <person name="Sturgill D."/>
            <person name="Sutton G."/>
            <person name="Sutton G.G."/>
            <person name="Tao W."/>
            <person name="Teichmann S."/>
            <person name="Tobari Y.N."/>
            <person name="Tomimura Y."/>
            <person name="Tsolas J.M."/>
            <person name="Valente V.L."/>
            <person name="Venter E."/>
            <person name="Venter J.C."/>
            <person name="Vicario S."/>
            <person name="Vieira F.G."/>
            <person name="Vilella A.J."/>
            <person name="Villasante A."/>
            <person name="Walenz B."/>
            <person name="Wang J."/>
            <person name="Wasserman M."/>
            <person name="Watts T."/>
            <person name="Wilson D."/>
            <person name="Wilson R.K."/>
            <person name="Wing R.A."/>
            <person name="Wolfner M.F."/>
            <person name="Wong A."/>
            <person name="Wong G.K."/>
            <person name="Wu C.I."/>
            <person name="Wu G."/>
            <person name="Yamamoto D."/>
            <person name="Yang H.P."/>
            <person name="Yang S.P."/>
            <person name="Yorke J.A."/>
            <person name="Yoshida K."/>
            <person name="Zdobnov E."/>
            <person name="Zhang P."/>
            <person name="Zhang Y."/>
            <person name="Zimin A.V."/>
            <person name="Baldwin J."/>
            <person name="Abdouelleil A."/>
            <person name="Abdulkadir J."/>
            <person name="Abebe A."/>
            <person name="Abera B."/>
            <person name="Abreu J."/>
            <person name="Acer S.C."/>
            <person name="Aftuck L."/>
            <person name="Alexander A."/>
            <person name="An P."/>
            <person name="Anderson E."/>
            <person name="Anderson S."/>
            <person name="Arachi H."/>
            <person name="Azer M."/>
            <person name="Bachantsang P."/>
            <person name="Barry A."/>
            <person name="Bayul T."/>
            <person name="Berlin A."/>
            <person name="Bessette D."/>
            <person name="Bloom T."/>
            <person name="Blye J."/>
            <person name="Boguslavskiy L."/>
            <person name="Bonnet C."/>
            <person name="Boukhgalter B."/>
            <person name="Bourzgui I."/>
            <person name="Brown A."/>
            <person name="Cahill P."/>
            <person name="Channer S."/>
            <person name="Cheshatsang Y."/>
            <person name="Chuda L."/>
            <person name="Citroen M."/>
            <person name="Collymore A."/>
            <person name="Cooke P."/>
            <person name="Costello M."/>
            <person name="D'Aco K."/>
            <person name="Daza R."/>
            <person name="De Haan G."/>
            <person name="DeGray S."/>
            <person name="DeMaso C."/>
            <person name="Dhargay N."/>
            <person name="Dooley K."/>
            <person name="Dooley E."/>
            <person name="Doricent M."/>
            <person name="Dorje P."/>
            <person name="Dorjee K."/>
            <person name="Dupes A."/>
            <person name="Elong R."/>
            <person name="Falk J."/>
            <person name="Farina A."/>
            <person name="Faro S."/>
            <person name="Ferguson D."/>
            <person name="Fisher S."/>
            <person name="Foley C.D."/>
            <person name="Franke A."/>
            <person name="Friedrich D."/>
            <person name="Gadbois L."/>
            <person name="Gearin G."/>
            <person name="Gearin C.R."/>
            <person name="Giannoukos G."/>
            <person name="Goode T."/>
            <person name="Graham J."/>
            <person name="Grandbois E."/>
            <person name="Grewal S."/>
            <person name="Gyaltsen K."/>
            <person name="Hafez N."/>
            <person name="Hagos B."/>
            <person name="Hall J."/>
            <person name="Henson C."/>
            <person name="Hollinger A."/>
            <person name="Honan T."/>
            <person name="Huard M.D."/>
            <person name="Hughes L."/>
            <person name="Hurhula B."/>
            <person name="Husby M.E."/>
            <person name="Kamat A."/>
            <person name="Kanga B."/>
            <person name="Kashin S."/>
            <person name="Khazanovich D."/>
            <person name="Kisner P."/>
            <person name="Lance K."/>
            <person name="Lara M."/>
            <person name="Lee W."/>
            <person name="Lennon N."/>
            <person name="Letendre F."/>
            <person name="LeVine R."/>
            <person name="Lipovsky A."/>
            <person name="Liu X."/>
            <person name="Liu J."/>
            <person name="Liu S."/>
            <person name="Lokyitsang T."/>
            <person name="Lokyitsang Y."/>
            <person name="Lubonja R."/>
            <person name="Lui A."/>
            <person name="MacDonald P."/>
            <person name="Magnisalis V."/>
            <person name="Maru K."/>
            <person name="Matthews C."/>
            <person name="McCusker W."/>
            <person name="McDonough S."/>
            <person name="Mehta T."/>
            <person name="Meldrim J."/>
            <person name="Meneus L."/>
            <person name="Mihai O."/>
            <person name="Mihalev A."/>
            <person name="Mihova T."/>
            <person name="Mittelman R."/>
            <person name="Mlenga V."/>
            <person name="Montmayeur A."/>
            <person name="Mulrain L."/>
            <person name="Navidi A."/>
            <person name="Naylor J."/>
            <person name="Negash T."/>
            <person name="Nguyen T."/>
            <person name="Nguyen N."/>
            <person name="Nicol R."/>
            <person name="Norbu C."/>
            <person name="Norbu N."/>
            <person name="Novod N."/>
            <person name="O'Neill B."/>
            <person name="Osman S."/>
            <person name="Markiewicz E."/>
            <person name="Oyono O.L."/>
            <person name="Patti C."/>
            <person name="Phunkhang P."/>
            <person name="Pierre F."/>
            <person name="Priest M."/>
            <person name="Raghuraman S."/>
            <person name="Rege F."/>
            <person name="Reyes R."/>
            <person name="Rise C."/>
            <person name="Rogov P."/>
            <person name="Ross K."/>
            <person name="Ryan E."/>
            <person name="Settipalli S."/>
            <person name="Shea T."/>
            <person name="Sherpa N."/>
            <person name="Shi L."/>
            <person name="Shih D."/>
            <person name="Sparrow T."/>
            <person name="Spaulding J."/>
            <person name="Stalker J."/>
            <person name="Stange-Thomann N."/>
            <person name="Stavropoulos S."/>
            <person name="Stone C."/>
            <person name="Strader C."/>
            <person name="Tesfaye S."/>
            <person name="Thomson T."/>
            <person name="Thoulutsang Y."/>
            <person name="Thoulutsang D."/>
            <person name="Topham K."/>
            <person name="Topping I."/>
            <person name="Tsamla T."/>
            <person name="Vassiliev H."/>
            <person name="Vo A."/>
            <person name="Wangchuk T."/>
            <person name="Wangdi T."/>
            <person name="Weiand M."/>
            <person name="Wilkinson J."/>
            <person name="Wilson A."/>
            <person name="Yadav S."/>
            <person name="Young G."/>
            <person name="Yu Q."/>
            <person name="Zembek L."/>
            <person name="Zhong D."/>
            <person name="Zimmer A."/>
            <person name="Zwirko Z."/>
            <person name="Jaffe D.B."/>
            <person name="Alvarez P."/>
            <person name="Brockman W."/>
            <person name="Butler J."/>
            <person name="Chin C."/>
            <person name="Gnerre S."/>
            <person name="Grabherr M."/>
            <person name="Kleber M."/>
            <person name="Mauceli E."/>
            <person name="MacCallum I."/>
        </authorList>
    </citation>
    <scope>NUCLEOTIDE SEQUENCE [LARGE SCALE GENOMIC DNA]</scope>
    <source>
        <strain evidence="11">Tucson 14024-0371.13</strain>
    </source>
</reference>
<dbReference type="SUPFAM" id="SSF50494">
    <property type="entry name" value="Trypsin-like serine proteases"/>
    <property type="match status" value="1"/>
</dbReference>
<comment type="subcellular location">
    <subcellularLocation>
        <location evidence="1">Secreted</location>
        <location evidence="1">Extracellular space</location>
    </subcellularLocation>
</comment>
<keyword evidence="2" id="KW-0645">Protease</keyword>
<dbReference type="SMART" id="SM00020">
    <property type="entry name" value="Tryp_SPc"/>
    <property type="match status" value="1"/>
</dbReference>
<dbReference type="PANTHER" id="PTHR24276:SF91">
    <property type="entry name" value="AT26814P-RELATED"/>
    <property type="match status" value="1"/>
</dbReference>
<evidence type="ECO:0000256" key="6">
    <source>
        <dbReference type="ARBA" id="ARBA00023157"/>
    </source>
</evidence>
<keyword evidence="11" id="KW-1185">Reference proteome</keyword>
<keyword evidence="6" id="KW-1015">Disulfide bond</keyword>
<feature type="domain" description="Peptidase S1" evidence="9">
    <location>
        <begin position="26"/>
        <end position="255"/>
    </location>
</feature>
<dbReference type="GO" id="GO:0006508">
    <property type="term" value="P:proteolysis"/>
    <property type="evidence" value="ECO:0007669"/>
    <property type="project" value="UniProtKB-KW"/>
</dbReference>
<dbReference type="Gene3D" id="2.40.10.10">
    <property type="entry name" value="Trypsin-like serine proteases"/>
    <property type="match status" value="1"/>
</dbReference>
<dbReference type="EC" id="3.4.21.4" evidence="8"/>
<dbReference type="InterPro" id="IPR009003">
    <property type="entry name" value="Peptidase_S1_PA"/>
</dbReference>
<dbReference type="FunCoup" id="A0A0P9CCX5">
    <property type="interactions" value="7"/>
</dbReference>
<dbReference type="InterPro" id="IPR001254">
    <property type="entry name" value="Trypsin_dom"/>
</dbReference>
<dbReference type="Pfam" id="PF00089">
    <property type="entry name" value="Trypsin"/>
    <property type="match status" value="1"/>
</dbReference>
<accession>A0A0P9CCX5</accession>
<dbReference type="EMBL" id="CH902617">
    <property type="protein sequence ID" value="KPU80848.1"/>
    <property type="molecule type" value="Genomic_DNA"/>
</dbReference>
<evidence type="ECO:0000256" key="3">
    <source>
        <dbReference type="ARBA" id="ARBA00022729"/>
    </source>
</evidence>
<dbReference type="PROSITE" id="PS50240">
    <property type="entry name" value="TRYPSIN_DOM"/>
    <property type="match status" value="1"/>
</dbReference>
<evidence type="ECO:0000256" key="5">
    <source>
        <dbReference type="ARBA" id="ARBA00022825"/>
    </source>
</evidence>
<organism evidence="10 11">
    <name type="scientific">Drosophila ananassae</name>
    <name type="common">Fruit fly</name>
    <dbReference type="NCBI Taxonomy" id="7217"/>
    <lineage>
        <taxon>Eukaryota</taxon>
        <taxon>Metazoa</taxon>
        <taxon>Ecdysozoa</taxon>
        <taxon>Arthropoda</taxon>
        <taxon>Hexapoda</taxon>
        <taxon>Insecta</taxon>
        <taxon>Pterygota</taxon>
        <taxon>Neoptera</taxon>
        <taxon>Endopterygota</taxon>
        <taxon>Diptera</taxon>
        <taxon>Brachycera</taxon>
        <taxon>Muscomorpha</taxon>
        <taxon>Ephydroidea</taxon>
        <taxon>Drosophilidae</taxon>
        <taxon>Drosophila</taxon>
        <taxon>Sophophora</taxon>
    </lineage>
</organism>
<gene>
    <name evidence="10" type="primary">Dana\GF27466</name>
    <name evidence="10" type="ORF">GF27466</name>
</gene>
<dbReference type="GO" id="GO:0004252">
    <property type="term" value="F:serine-type endopeptidase activity"/>
    <property type="evidence" value="ECO:0007669"/>
    <property type="project" value="UniProtKB-EC"/>
</dbReference>
<dbReference type="GO" id="GO:0005576">
    <property type="term" value="C:extracellular region"/>
    <property type="evidence" value="ECO:0007669"/>
    <property type="project" value="UniProtKB-SubCell"/>
</dbReference>
<dbReference type="STRING" id="7217.A0A0P9CCX5"/>
<evidence type="ECO:0000256" key="7">
    <source>
        <dbReference type="ARBA" id="ARBA00036320"/>
    </source>
</evidence>
<dbReference type="AlphaFoldDB" id="A0A0P9CCX5"/>
<dbReference type="Proteomes" id="UP000007801">
    <property type="component" value="Unassembled WGS sequence"/>
</dbReference>
<proteinExistence type="predicted"/>
<evidence type="ECO:0000313" key="11">
    <source>
        <dbReference type="Proteomes" id="UP000007801"/>
    </source>
</evidence>